<dbReference type="PANTHER" id="PTHR43289">
    <property type="entry name" value="MITOGEN-ACTIVATED PROTEIN KINASE KINASE KINASE 20-RELATED"/>
    <property type="match status" value="1"/>
</dbReference>
<reference evidence="11 12" key="1">
    <citation type="submission" date="2020-06" db="EMBL/GenBank/DDBJ databases">
        <title>Actinokineospora xiongansis sp. nov., isolated from soil of Baiyangdian.</title>
        <authorList>
            <person name="Zhang X."/>
        </authorList>
    </citation>
    <scope>NUCLEOTIDE SEQUENCE [LARGE SCALE GENOMIC DNA]</scope>
    <source>
        <strain evidence="11 12">HBU206404</strain>
    </source>
</reference>
<comment type="caution">
    <text evidence="11">The sequence shown here is derived from an EMBL/GenBank/DDBJ whole genome shotgun (WGS) entry which is preliminary data.</text>
</comment>
<dbReference type="InterPro" id="IPR011009">
    <property type="entry name" value="Kinase-like_dom_sf"/>
</dbReference>
<dbReference type="Proteomes" id="UP000734823">
    <property type="component" value="Unassembled WGS sequence"/>
</dbReference>
<evidence type="ECO:0000256" key="8">
    <source>
        <dbReference type="SAM" id="MobiDB-lite"/>
    </source>
</evidence>
<keyword evidence="9" id="KW-0472">Membrane</keyword>
<proteinExistence type="predicted"/>
<evidence type="ECO:0000256" key="1">
    <source>
        <dbReference type="ARBA" id="ARBA00012513"/>
    </source>
</evidence>
<feature type="transmembrane region" description="Helical" evidence="9">
    <location>
        <begin position="346"/>
        <end position="366"/>
    </location>
</feature>
<feature type="domain" description="Protein kinase" evidence="10">
    <location>
        <begin position="11"/>
        <end position="271"/>
    </location>
</feature>
<name>A0ABR7L2Z4_9PSEU</name>
<keyword evidence="12" id="KW-1185">Reference proteome</keyword>
<dbReference type="PROSITE" id="PS00107">
    <property type="entry name" value="PROTEIN_KINASE_ATP"/>
    <property type="match status" value="1"/>
</dbReference>
<feature type="region of interest" description="Disordered" evidence="8">
    <location>
        <begin position="370"/>
        <end position="461"/>
    </location>
</feature>
<dbReference type="EC" id="2.7.11.1" evidence="1"/>
<dbReference type="RefSeq" id="WP_187219326.1">
    <property type="nucleotide sequence ID" value="NZ_JABVED010000003.1"/>
</dbReference>
<keyword evidence="5 11" id="KW-0418">Kinase</keyword>
<evidence type="ECO:0000259" key="10">
    <source>
        <dbReference type="PROSITE" id="PS50011"/>
    </source>
</evidence>
<dbReference type="SUPFAM" id="SSF56112">
    <property type="entry name" value="Protein kinase-like (PK-like)"/>
    <property type="match status" value="1"/>
</dbReference>
<dbReference type="CDD" id="cd14014">
    <property type="entry name" value="STKc_PknB_like"/>
    <property type="match status" value="1"/>
</dbReference>
<dbReference type="Pfam" id="PF00069">
    <property type="entry name" value="Pkinase"/>
    <property type="match status" value="1"/>
</dbReference>
<dbReference type="Gene3D" id="1.10.510.10">
    <property type="entry name" value="Transferase(Phosphotransferase) domain 1"/>
    <property type="match status" value="1"/>
</dbReference>
<dbReference type="InterPro" id="IPR000719">
    <property type="entry name" value="Prot_kinase_dom"/>
</dbReference>
<evidence type="ECO:0000313" key="11">
    <source>
        <dbReference type="EMBL" id="MBC6446952.1"/>
    </source>
</evidence>
<feature type="compositionally biased region" description="Polar residues" evidence="8">
    <location>
        <begin position="381"/>
        <end position="392"/>
    </location>
</feature>
<feature type="compositionally biased region" description="Low complexity" evidence="8">
    <location>
        <begin position="393"/>
        <end position="427"/>
    </location>
</feature>
<evidence type="ECO:0000256" key="5">
    <source>
        <dbReference type="ARBA" id="ARBA00022777"/>
    </source>
</evidence>
<sequence>MAEPRLVAGRYALLGELGRGGMGVVWLAEDRVIGRRVALKELPFPPGHDPAVFQERVLREARTAGGLNDPAIVTVYDVSFDQGFAYLVMELVQAPTLADLIAAGPLAEARVVTIARQVLGALKSAHDAGIVHRDVKPSNIMVLPGDRVKLADFGIARGVDDPSLTATGGIMGSPGYMAPELFAGAQPAPASDLWSLGATLFHAVEGKAPFTRTTTAATMHAILTERPQPSRCGEPLSSLLNGLLSQDPAQRLTGTRAAALLGAPADTDATVTFAPVAAPDGSTELVAPVAESTELVAGPTMAVVAPRRSTRENVMDTVAPVAPAAPAWVSDDPWDEKKGASRKVPALLAGAAAVVVAALVAVFVLVPGDEGTPTAMPVVDKQTQSSTPPATLTETPTSSSGAPSSSTAPPSSSESGAPSSGPAASGSVKPTTASPGQPVPPKPTTGVSAGPTTTPPPTWTRITVTRYNHPTGWHVLTTPAYPAPAGYSREFPLGALSAKPTAGTKKLYSCKQNASEDHFTSADQSGGCEGHKVIGLLGYIFTAPPEGAKSASLYRCTYSGGHFDSIHSDCEGYKQEFRLGYLLI</sequence>
<accession>A0ABR7L2Z4</accession>
<keyword evidence="3" id="KW-0808">Transferase</keyword>
<dbReference type="InterPro" id="IPR017441">
    <property type="entry name" value="Protein_kinase_ATP_BS"/>
</dbReference>
<organism evidence="11 12">
    <name type="scientific">Actinokineospora xionganensis</name>
    <dbReference type="NCBI Taxonomy" id="2684470"/>
    <lineage>
        <taxon>Bacteria</taxon>
        <taxon>Bacillati</taxon>
        <taxon>Actinomycetota</taxon>
        <taxon>Actinomycetes</taxon>
        <taxon>Pseudonocardiales</taxon>
        <taxon>Pseudonocardiaceae</taxon>
        <taxon>Actinokineospora</taxon>
    </lineage>
</organism>
<keyword evidence="9" id="KW-0812">Transmembrane</keyword>
<evidence type="ECO:0000313" key="12">
    <source>
        <dbReference type="Proteomes" id="UP000734823"/>
    </source>
</evidence>
<evidence type="ECO:0000256" key="9">
    <source>
        <dbReference type="SAM" id="Phobius"/>
    </source>
</evidence>
<feature type="binding site" evidence="7">
    <location>
        <position position="40"/>
    </location>
    <ligand>
        <name>ATP</name>
        <dbReference type="ChEBI" id="CHEBI:30616"/>
    </ligand>
</feature>
<dbReference type="PANTHER" id="PTHR43289:SF6">
    <property type="entry name" value="SERINE_THREONINE-PROTEIN KINASE NEKL-3"/>
    <property type="match status" value="1"/>
</dbReference>
<dbReference type="EMBL" id="JABVED010000003">
    <property type="protein sequence ID" value="MBC6446952.1"/>
    <property type="molecule type" value="Genomic_DNA"/>
</dbReference>
<dbReference type="PROSITE" id="PS50011">
    <property type="entry name" value="PROTEIN_KINASE_DOM"/>
    <property type="match status" value="1"/>
</dbReference>
<evidence type="ECO:0000256" key="2">
    <source>
        <dbReference type="ARBA" id="ARBA00022527"/>
    </source>
</evidence>
<gene>
    <name evidence="11" type="ORF">GPZ80_07175</name>
</gene>
<protein>
    <recommendedName>
        <fullName evidence="1">non-specific serine/threonine protein kinase</fullName>
        <ecNumber evidence="1">2.7.11.1</ecNumber>
    </recommendedName>
</protein>
<evidence type="ECO:0000256" key="4">
    <source>
        <dbReference type="ARBA" id="ARBA00022741"/>
    </source>
</evidence>
<evidence type="ECO:0000256" key="6">
    <source>
        <dbReference type="ARBA" id="ARBA00022840"/>
    </source>
</evidence>
<keyword evidence="6 7" id="KW-0067">ATP-binding</keyword>
<keyword evidence="2 11" id="KW-0723">Serine/threonine-protein kinase</keyword>
<dbReference type="InterPro" id="IPR008271">
    <property type="entry name" value="Ser/Thr_kinase_AS"/>
</dbReference>
<evidence type="ECO:0000256" key="3">
    <source>
        <dbReference type="ARBA" id="ARBA00022679"/>
    </source>
</evidence>
<evidence type="ECO:0000256" key="7">
    <source>
        <dbReference type="PROSITE-ProRule" id="PRU10141"/>
    </source>
</evidence>
<dbReference type="PROSITE" id="PS00108">
    <property type="entry name" value="PROTEIN_KINASE_ST"/>
    <property type="match status" value="1"/>
</dbReference>
<dbReference type="GO" id="GO:0004674">
    <property type="term" value="F:protein serine/threonine kinase activity"/>
    <property type="evidence" value="ECO:0007669"/>
    <property type="project" value="UniProtKB-KW"/>
</dbReference>
<keyword evidence="9" id="KW-1133">Transmembrane helix</keyword>
<dbReference type="Gene3D" id="3.30.200.20">
    <property type="entry name" value="Phosphorylase Kinase, domain 1"/>
    <property type="match status" value="1"/>
</dbReference>
<dbReference type="SMART" id="SM00220">
    <property type="entry name" value="S_TKc"/>
    <property type="match status" value="1"/>
</dbReference>
<keyword evidence="4 7" id="KW-0547">Nucleotide-binding</keyword>